<feature type="domain" description="N-acetyltransferase" evidence="1">
    <location>
        <begin position="4"/>
        <end position="143"/>
    </location>
</feature>
<reference evidence="4" key="1">
    <citation type="submission" date="2015-12" db="EMBL/GenBank/DDBJ databases">
        <title>FDA dAtabase for Regulatory Grade micrObial Sequences (FDA-ARGOS): Supporting development and validation of Infectious Disease Dx tests.</title>
        <authorList>
            <person name="Hoffmann M."/>
            <person name="Allard M."/>
            <person name="Evans P."/>
            <person name="Brown E."/>
            <person name="Tallon L.J."/>
            <person name="Sadzewicz L."/>
            <person name="Sengamalay N."/>
            <person name="Ott S."/>
            <person name="Godinez A."/>
            <person name="Nagaraj S."/>
            <person name="Vyas G."/>
            <person name="Aluvathingal J."/>
            <person name="Nadendla S."/>
            <person name="Geyer C."/>
            <person name="Sichtig H."/>
        </authorList>
    </citation>
    <scope>NUCLEOTIDE SEQUENCE [LARGE SCALE GENOMIC DNA]</scope>
    <source>
        <strain evidence="4">ATCC 33809</strain>
    </source>
</reference>
<dbReference type="GO" id="GO:0016747">
    <property type="term" value="F:acyltransferase activity, transferring groups other than amino-acyl groups"/>
    <property type="evidence" value="ECO:0007669"/>
    <property type="project" value="InterPro"/>
</dbReference>
<dbReference type="Pfam" id="PF00583">
    <property type="entry name" value="Acetyltransf_1"/>
    <property type="match status" value="1"/>
</dbReference>
<dbReference type="Proteomes" id="UP000057088">
    <property type="component" value="Chromosome 1"/>
</dbReference>
<dbReference type="Proteomes" id="UP000254626">
    <property type="component" value="Unassembled WGS sequence"/>
</dbReference>
<accession>A0AAX2LU75</accession>
<dbReference type="InterPro" id="IPR016181">
    <property type="entry name" value="Acyl_CoA_acyltransferase"/>
</dbReference>
<dbReference type="PROSITE" id="PS51186">
    <property type="entry name" value="GNAT"/>
    <property type="match status" value="1"/>
</dbReference>
<evidence type="ECO:0000313" key="3">
    <source>
        <dbReference type="EMBL" id="SUQ26369.1"/>
    </source>
</evidence>
<evidence type="ECO:0000259" key="1">
    <source>
        <dbReference type="PROSITE" id="PS51186"/>
    </source>
</evidence>
<name>A0AAX2LU75_VIBFL</name>
<reference evidence="3 5" key="3">
    <citation type="submission" date="2018-06" db="EMBL/GenBank/DDBJ databases">
        <authorList>
            <consortium name="Pathogen Informatics"/>
            <person name="Doyle S."/>
        </authorList>
    </citation>
    <scope>NUCLEOTIDE SEQUENCE [LARGE SCALE GENOMIC DNA]</scope>
    <source>
        <strain evidence="3 5">NCTC11327</strain>
    </source>
</reference>
<gene>
    <name evidence="2" type="ORF">AL536_22545</name>
    <name evidence="3" type="ORF">NCTC11327_03229</name>
</gene>
<evidence type="ECO:0000313" key="2">
    <source>
        <dbReference type="EMBL" id="AUV47410.1"/>
    </source>
</evidence>
<dbReference type="SUPFAM" id="SSF55729">
    <property type="entry name" value="Acyl-CoA N-acyltransferases (Nat)"/>
    <property type="match status" value="1"/>
</dbReference>
<proteinExistence type="predicted"/>
<dbReference type="GeneID" id="36020816"/>
<dbReference type="EMBL" id="UHIP01000002">
    <property type="protein sequence ID" value="SUQ26369.1"/>
    <property type="molecule type" value="Genomic_DNA"/>
</dbReference>
<dbReference type="EMBL" id="CP014034">
    <property type="protein sequence ID" value="AUV47410.1"/>
    <property type="molecule type" value="Genomic_DNA"/>
</dbReference>
<evidence type="ECO:0000313" key="4">
    <source>
        <dbReference type="Proteomes" id="UP000057088"/>
    </source>
</evidence>
<reference evidence="2" key="2">
    <citation type="submission" date="2018-01" db="EMBL/GenBank/DDBJ databases">
        <title>FDA dAtabase for Regulatory Grade micrObial Sequences (FDA-ARGOS): Supporting development and validation of Infectious Disease Dx tests.</title>
        <authorList>
            <person name="Hoffmann M."/>
            <person name="Allard M."/>
            <person name="Evans P."/>
            <person name="Brown E."/>
            <person name="Tallon L."/>
            <person name="Sadzewicz L."/>
            <person name="Sengamalay N."/>
            <person name="Ott S."/>
            <person name="Godinez A."/>
            <person name="Nagaraj S."/>
            <person name="Vyas G."/>
            <person name="Aluvathingal J."/>
            <person name="Nadendla S."/>
            <person name="Geyer C."/>
            <person name="Sichtig H."/>
        </authorList>
    </citation>
    <scope>NUCLEOTIDE SEQUENCE</scope>
    <source>
        <strain evidence="2">ATCC 33809</strain>
    </source>
</reference>
<dbReference type="RefSeq" id="WP_081094719.1">
    <property type="nucleotide sequence ID" value="NZ_CABLBX010000017.1"/>
</dbReference>
<dbReference type="CDD" id="cd04301">
    <property type="entry name" value="NAT_SF"/>
    <property type="match status" value="1"/>
</dbReference>
<protein>
    <submittedName>
        <fullName evidence="3">Acyl-CoA N-acyltransferase</fullName>
    </submittedName>
    <submittedName>
        <fullName evidence="2">N-acetyltransferase</fullName>
    </submittedName>
</protein>
<keyword evidence="4" id="KW-1185">Reference proteome</keyword>
<dbReference type="AlphaFoldDB" id="A0AAX2LU75"/>
<evidence type="ECO:0000313" key="5">
    <source>
        <dbReference type="Proteomes" id="UP000254626"/>
    </source>
</evidence>
<sequence length="152" mass="17641">MHNLEFRQCDETSPYWQDVERLFQGEWSEFRFRDTYKPDVQLPPVIMVLSQNTVIGGLAYSYYQEPNQVADVIWINAVSVSPPWWGKGIASELICLGVSQVSPFSQRHLYAYTNLPSLYSRLGWTVVDTECEPNHCVMRISLESEPHQQVIR</sequence>
<organism evidence="3 5">
    <name type="scientific">Vibrio fluvialis</name>
    <dbReference type="NCBI Taxonomy" id="676"/>
    <lineage>
        <taxon>Bacteria</taxon>
        <taxon>Pseudomonadati</taxon>
        <taxon>Pseudomonadota</taxon>
        <taxon>Gammaproteobacteria</taxon>
        <taxon>Vibrionales</taxon>
        <taxon>Vibrionaceae</taxon>
        <taxon>Vibrio</taxon>
    </lineage>
</organism>
<dbReference type="InterPro" id="IPR000182">
    <property type="entry name" value="GNAT_dom"/>
</dbReference>
<dbReference type="KEGG" id="vfl:AL536_22545"/>
<dbReference type="Gene3D" id="3.40.630.30">
    <property type="match status" value="1"/>
</dbReference>